<feature type="non-terminal residue" evidence="1">
    <location>
        <position position="1"/>
    </location>
</feature>
<comment type="caution">
    <text evidence="1">The sequence shown here is derived from an EMBL/GenBank/DDBJ whole genome shotgun (WGS) entry which is preliminary data.</text>
</comment>
<keyword evidence="2" id="KW-1185">Reference proteome</keyword>
<accession>A0ACA9SQG8</accession>
<evidence type="ECO:0000313" key="1">
    <source>
        <dbReference type="EMBL" id="CAG8844834.1"/>
    </source>
</evidence>
<dbReference type="Proteomes" id="UP000789920">
    <property type="component" value="Unassembled WGS sequence"/>
</dbReference>
<name>A0ACA9SQG8_9GLOM</name>
<proteinExistence type="predicted"/>
<organism evidence="1 2">
    <name type="scientific">Racocetra persica</name>
    <dbReference type="NCBI Taxonomy" id="160502"/>
    <lineage>
        <taxon>Eukaryota</taxon>
        <taxon>Fungi</taxon>
        <taxon>Fungi incertae sedis</taxon>
        <taxon>Mucoromycota</taxon>
        <taxon>Glomeromycotina</taxon>
        <taxon>Glomeromycetes</taxon>
        <taxon>Diversisporales</taxon>
        <taxon>Gigasporaceae</taxon>
        <taxon>Racocetra</taxon>
    </lineage>
</organism>
<sequence length="89" mass="10458">QRINITDEGNKVAKYFIPHNGKSVTKIRIDDEQQLKHEYMISQDDVDINYDKCPELYQYCEYPILFAVSDNKLVLMQIFGNDESVVKKI</sequence>
<gene>
    <name evidence="1" type="ORF">RPERSI_LOCUS33378</name>
</gene>
<evidence type="ECO:0000313" key="2">
    <source>
        <dbReference type="Proteomes" id="UP000789920"/>
    </source>
</evidence>
<protein>
    <submittedName>
        <fullName evidence="1">34473_t:CDS:1</fullName>
    </submittedName>
</protein>
<feature type="non-terminal residue" evidence="1">
    <location>
        <position position="89"/>
    </location>
</feature>
<reference evidence="1" key="1">
    <citation type="submission" date="2021-06" db="EMBL/GenBank/DDBJ databases">
        <authorList>
            <person name="Kallberg Y."/>
            <person name="Tangrot J."/>
            <person name="Rosling A."/>
        </authorList>
    </citation>
    <scope>NUCLEOTIDE SEQUENCE</scope>
    <source>
        <strain evidence="1">MA461A</strain>
    </source>
</reference>
<dbReference type="EMBL" id="CAJVQC010144243">
    <property type="protein sequence ID" value="CAG8844834.1"/>
    <property type="molecule type" value="Genomic_DNA"/>
</dbReference>